<dbReference type="Gene3D" id="6.10.250.690">
    <property type="match status" value="1"/>
</dbReference>
<evidence type="ECO:0000259" key="6">
    <source>
        <dbReference type="PROSITE" id="PS50110"/>
    </source>
</evidence>
<accession>A0A382K679</accession>
<dbReference type="GO" id="GO:0032993">
    <property type="term" value="C:protein-DNA complex"/>
    <property type="evidence" value="ECO:0007669"/>
    <property type="project" value="TreeGrafter"/>
</dbReference>
<reference evidence="7" key="1">
    <citation type="submission" date="2018-05" db="EMBL/GenBank/DDBJ databases">
        <authorList>
            <person name="Lanie J.A."/>
            <person name="Ng W.-L."/>
            <person name="Kazmierczak K.M."/>
            <person name="Andrzejewski T.M."/>
            <person name="Davidsen T.M."/>
            <person name="Wayne K.J."/>
            <person name="Tettelin H."/>
            <person name="Glass J.I."/>
            <person name="Rusch D."/>
            <person name="Podicherti R."/>
            <person name="Tsui H.-C.T."/>
            <person name="Winkler M.E."/>
        </authorList>
    </citation>
    <scope>NUCLEOTIDE SEQUENCE</scope>
</reference>
<feature type="non-terminal residue" evidence="7">
    <location>
        <position position="64"/>
    </location>
</feature>
<sequence>MNHRILLVDDDKELLAALEVKLQKEGYQIDTAPDGEVARILGLEFGADDYITKPYNPRELILRV</sequence>
<dbReference type="AlphaFoldDB" id="A0A382K679"/>
<dbReference type="PANTHER" id="PTHR48111">
    <property type="entry name" value="REGULATOR OF RPOS"/>
    <property type="match status" value="1"/>
</dbReference>
<organism evidence="7">
    <name type="scientific">marine metagenome</name>
    <dbReference type="NCBI Taxonomy" id="408172"/>
    <lineage>
        <taxon>unclassified sequences</taxon>
        <taxon>metagenomes</taxon>
        <taxon>ecological metagenomes</taxon>
    </lineage>
</organism>
<evidence type="ECO:0000256" key="4">
    <source>
        <dbReference type="ARBA" id="ARBA00023125"/>
    </source>
</evidence>
<dbReference type="SUPFAM" id="SSF52172">
    <property type="entry name" value="CheY-like"/>
    <property type="match status" value="1"/>
</dbReference>
<name>A0A382K679_9ZZZZ</name>
<dbReference type="InterPro" id="IPR001789">
    <property type="entry name" value="Sig_transdc_resp-reg_receiver"/>
</dbReference>
<dbReference type="GO" id="GO:0000976">
    <property type="term" value="F:transcription cis-regulatory region binding"/>
    <property type="evidence" value="ECO:0007669"/>
    <property type="project" value="TreeGrafter"/>
</dbReference>
<dbReference type="GO" id="GO:0005829">
    <property type="term" value="C:cytosol"/>
    <property type="evidence" value="ECO:0007669"/>
    <property type="project" value="TreeGrafter"/>
</dbReference>
<gene>
    <name evidence="7" type="ORF">METZ01_LOCUS272079</name>
</gene>
<evidence type="ECO:0000256" key="2">
    <source>
        <dbReference type="ARBA" id="ARBA00023012"/>
    </source>
</evidence>
<keyword evidence="5" id="KW-0804">Transcription</keyword>
<dbReference type="GO" id="GO:0000156">
    <property type="term" value="F:phosphorelay response regulator activity"/>
    <property type="evidence" value="ECO:0007669"/>
    <property type="project" value="TreeGrafter"/>
</dbReference>
<dbReference type="InterPro" id="IPR011006">
    <property type="entry name" value="CheY-like_superfamily"/>
</dbReference>
<feature type="domain" description="Response regulatory" evidence="6">
    <location>
        <begin position="4"/>
        <end position="64"/>
    </location>
</feature>
<evidence type="ECO:0000313" key="7">
    <source>
        <dbReference type="EMBL" id="SVC19225.1"/>
    </source>
</evidence>
<proteinExistence type="predicted"/>
<dbReference type="EMBL" id="UINC01078289">
    <property type="protein sequence ID" value="SVC19225.1"/>
    <property type="molecule type" value="Genomic_DNA"/>
</dbReference>
<protein>
    <recommendedName>
        <fullName evidence="6">Response regulatory domain-containing protein</fullName>
    </recommendedName>
</protein>
<keyword evidence="2" id="KW-0902">Two-component regulatory system</keyword>
<dbReference type="Gene3D" id="3.40.50.2300">
    <property type="match status" value="1"/>
</dbReference>
<evidence type="ECO:0000256" key="3">
    <source>
        <dbReference type="ARBA" id="ARBA00023015"/>
    </source>
</evidence>
<keyword evidence="4" id="KW-0238">DNA-binding</keyword>
<dbReference type="PROSITE" id="PS50110">
    <property type="entry name" value="RESPONSE_REGULATORY"/>
    <property type="match status" value="1"/>
</dbReference>
<keyword evidence="3" id="KW-0805">Transcription regulation</keyword>
<evidence type="ECO:0000256" key="5">
    <source>
        <dbReference type="ARBA" id="ARBA00023163"/>
    </source>
</evidence>
<evidence type="ECO:0000256" key="1">
    <source>
        <dbReference type="ARBA" id="ARBA00022553"/>
    </source>
</evidence>
<dbReference type="GO" id="GO:0006355">
    <property type="term" value="P:regulation of DNA-templated transcription"/>
    <property type="evidence" value="ECO:0007669"/>
    <property type="project" value="TreeGrafter"/>
</dbReference>
<keyword evidence="1" id="KW-0597">Phosphoprotein</keyword>
<dbReference type="InterPro" id="IPR039420">
    <property type="entry name" value="WalR-like"/>
</dbReference>
<dbReference type="PANTHER" id="PTHR48111:SF1">
    <property type="entry name" value="TWO-COMPONENT RESPONSE REGULATOR ORR33"/>
    <property type="match status" value="1"/>
</dbReference>